<dbReference type="InterPro" id="IPR051011">
    <property type="entry name" value="Metal_resp_trans_reg"/>
</dbReference>
<dbReference type="PANTHER" id="PTHR43132">
    <property type="entry name" value="ARSENICAL RESISTANCE OPERON REPRESSOR ARSR-RELATED"/>
    <property type="match status" value="1"/>
</dbReference>
<keyword evidence="2" id="KW-1185">Reference proteome</keyword>
<evidence type="ECO:0000313" key="1">
    <source>
        <dbReference type="EMBL" id="MDR7381944.1"/>
    </source>
</evidence>
<dbReference type="InterPro" id="IPR036390">
    <property type="entry name" value="WH_DNA-bd_sf"/>
</dbReference>
<dbReference type="CDD" id="cd00090">
    <property type="entry name" value="HTH_ARSR"/>
    <property type="match status" value="1"/>
</dbReference>
<evidence type="ECO:0000313" key="2">
    <source>
        <dbReference type="Proteomes" id="UP001183585"/>
    </source>
</evidence>
<reference evidence="1 2" key="1">
    <citation type="submission" date="2023-07" db="EMBL/GenBank/DDBJ databases">
        <title>Sequencing the genomes of 1000 actinobacteria strains.</title>
        <authorList>
            <person name="Klenk H.-P."/>
        </authorList>
    </citation>
    <scope>NUCLEOTIDE SEQUENCE [LARGE SCALE GENOMIC DNA]</scope>
    <source>
        <strain evidence="1 2">DSM 45554</strain>
    </source>
</reference>
<dbReference type="Gene3D" id="1.10.10.10">
    <property type="entry name" value="Winged helix-like DNA-binding domain superfamily/Winged helix DNA-binding domain"/>
    <property type="match status" value="1"/>
</dbReference>
<dbReference type="GO" id="GO:0003677">
    <property type="term" value="F:DNA binding"/>
    <property type="evidence" value="ECO:0007669"/>
    <property type="project" value="UniProtKB-KW"/>
</dbReference>
<gene>
    <name evidence="1" type="ORF">J2S48_001459</name>
</gene>
<keyword evidence="1" id="KW-0238">DNA-binding</keyword>
<comment type="caution">
    <text evidence="1">The sequence shown here is derived from an EMBL/GenBank/DDBJ whole genome shotgun (WGS) entry which is preliminary data.</text>
</comment>
<organism evidence="1 2">
    <name type="scientific">Promicromonospora iranensis</name>
    <dbReference type="NCBI Taxonomy" id="1105144"/>
    <lineage>
        <taxon>Bacteria</taxon>
        <taxon>Bacillati</taxon>
        <taxon>Actinomycetota</taxon>
        <taxon>Actinomycetes</taxon>
        <taxon>Micrococcales</taxon>
        <taxon>Promicromonosporaceae</taxon>
        <taxon>Promicromonospora</taxon>
    </lineage>
</organism>
<dbReference type="Proteomes" id="UP001183585">
    <property type="component" value="Unassembled WGS sequence"/>
</dbReference>
<dbReference type="PANTHER" id="PTHR43132:SF8">
    <property type="entry name" value="HTH-TYPE TRANSCRIPTIONAL REGULATOR KMTR"/>
    <property type="match status" value="1"/>
</dbReference>
<proteinExistence type="predicted"/>
<name>A0ABU2CKT0_9MICO</name>
<accession>A0ABU2CKT0</accession>
<dbReference type="InterPro" id="IPR036388">
    <property type="entry name" value="WH-like_DNA-bd_sf"/>
</dbReference>
<dbReference type="InterPro" id="IPR011991">
    <property type="entry name" value="ArsR-like_HTH"/>
</dbReference>
<sequence>MRENMLRFHFTSDDLARVRIASGPDPMWETMLSAHLVNELHGARTFGAWRAQVVADLPRLALPYLHLTPSRGYSPDFLTPPAGTTDFVDGLDGVLFTHRDRLRTDLDRLSAQKPVSAWATDLRNGLVKAVDGLGATMTAYHSHAIEPYWTRIRAAVDVDLMVRARVLAARGVEGVLSSLHPTVVWDAPVLLIDNPTVDRDVHLAGRGLRLVPSYFCWRKPMTFADPELEPVLLFPIEHGVSLVGAPAAADAQAPLARLLGRTRAAALQALVRPTTTSGLARRLGASLASASEHATVLRRAGLIRSTRCGNRTSHELTALGYGLLSSSPS</sequence>
<protein>
    <submittedName>
        <fullName evidence="1">DNA-binding transcriptional ArsR family regulator</fullName>
    </submittedName>
</protein>
<dbReference type="EMBL" id="JAVDYE010000001">
    <property type="protein sequence ID" value="MDR7381944.1"/>
    <property type="molecule type" value="Genomic_DNA"/>
</dbReference>
<dbReference type="SUPFAM" id="SSF46785">
    <property type="entry name" value="Winged helix' DNA-binding domain"/>
    <property type="match status" value="1"/>
</dbReference>